<reference evidence="2 3" key="1">
    <citation type="submission" date="2019-03" db="EMBL/GenBank/DDBJ databases">
        <title>Genomics of glacier-inhabiting Cryobacterium strains.</title>
        <authorList>
            <person name="Liu Q."/>
            <person name="Xin Y.-H."/>
        </authorList>
    </citation>
    <scope>NUCLEOTIDE SEQUENCE [LARGE SCALE GENOMIC DNA]</scope>
    <source>
        <strain evidence="2 3">RHLS22-1</strain>
    </source>
</reference>
<organism evidence="2 3">
    <name type="scientific">Cryobacterium adonitolivorans</name>
    <dbReference type="NCBI Taxonomy" id="1259189"/>
    <lineage>
        <taxon>Bacteria</taxon>
        <taxon>Bacillati</taxon>
        <taxon>Actinomycetota</taxon>
        <taxon>Actinomycetes</taxon>
        <taxon>Micrococcales</taxon>
        <taxon>Microbacteriaceae</taxon>
        <taxon>Cryobacterium</taxon>
    </lineage>
</organism>
<dbReference type="Proteomes" id="UP000297907">
    <property type="component" value="Unassembled WGS sequence"/>
</dbReference>
<dbReference type="EMBL" id="SOFL01000034">
    <property type="protein sequence ID" value="TFC01482.1"/>
    <property type="molecule type" value="Genomic_DNA"/>
</dbReference>
<accession>A0A4R8W3G0</accession>
<protein>
    <recommendedName>
        <fullName evidence="1">Resolvase/invertase-type recombinase catalytic domain-containing protein</fullName>
    </recommendedName>
</protein>
<name>A0A4R8W3G0_9MICO</name>
<keyword evidence="3" id="KW-1185">Reference proteome</keyword>
<dbReference type="OrthoDB" id="128993at2"/>
<comment type="caution">
    <text evidence="2">The sequence shown here is derived from an EMBL/GenBank/DDBJ whole genome shotgun (WGS) entry which is preliminary data.</text>
</comment>
<feature type="domain" description="Resolvase/invertase-type recombinase catalytic" evidence="1">
    <location>
        <begin position="1"/>
        <end position="31"/>
    </location>
</feature>
<proteinExistence type="predicted"/>
<sequence>MSPAWAKVSEFESELIRSRTREGMAVAREEGRLRGCGPKLSSAQEIAWSNCTPPAGTRSRSTITQLP</sequence>
<dbReference type="GO" id="GO:0003677">
    <property type="term" value="F:DNA binding"/>
    <property type="evidence" value="ECO:0007669"/>
    <property type="project" value="InterPro"/>
</dbReference>
<dbReference type="GO" id="GO:0000150">
    <property type="term" value="F:DNA strand exchange activity"/>
    <property type="evidence" value="ECO:0007669"/>
    <property type="project" value="InterPro"/>
</dbReference>
<gene>
    <name evidence="2" type="ORF">E3O42_10205</name>
</gene>
<dbReference type="InterPro" id="IPR036162">
    <property type="entry name" value="Resolvase-like_N_sf"/>
</dbReference>
<evidence type="ECO:0000259" key="1">
    <source>
        <dbReference type="PROSITE" id="PS51736"/>
    </source>
</evidence>
<dbReference type="PROSITE" id="PS51736">
    <property type="entry name" value="RECOMBINASES_3"/>
    <property type="match status" value="1"/>
</dbReference>
<evidence type="ECO:0000313" key="3">
    <source>
        <dbReference type="Proteomes" id="UP000297907"/>
    </source>
</evidence>
<evidence type="ECO:0000313" key="2">
    <source>
        <dbReference type="EMBL" id="TFC01482.1"/>
    </source>
</evidence>
<dbReference type="InterPro" id="IPR006119">
    <property type="entry name" value="Resolv_N"/>
</dbReference>
<dbReference type="SUPFAM" id="SSF53041">
    <property type="entry name" value="Resolvase-like"/>
    <property type="match status" value="1"/>
</dbReference>
<dbReference type="AlphaFoldDB" id="A0A4R8W3G0"/>